<dbReference type="GO" id="GO:0000921">
    <property type="term" value="P:septin ring assembly"/>
    <property type="evidence" value="ECO:0007669"/>
    <property type="project" value="TreeGrafter"/>
</dbReference>
<evidence type="ECO:0008006" key="5">
    <source>
        <dbReference type="Google" id="ProtNLM"/>
    </source>
</evidence>
<evidence type="ECO:0000313" key="4">
    <source>
        <dbReference type="Proteomes" id="UP000262825"/>
    </source>
</evidence>
<keyword evidence="4" id="KW-1185">Reference proteome</keyword>
<dbReference type="InterPro" id="IPR013635">
    <property type="entry name" value="Ice2"/>
</dbReference>
<dbReference type="AlphaFoldDB" id="A0A376B845"/>
<feature type="compositionally biased region" description="Basic and acidic residues" evidence="1">
    <location>
        <begin position="181"/>
        <end position="196"/>
    </location>
</feature>
<keyword evidence="2" id="KW-1133">Transmembrane helix</keyword>
<dbReference type="GO" id="GO:0032541">
    <property type="term" value="C:cortical endoplasmic reticulum"/>
    <property type="evidence" value="ECO:0007669"/>
    <property type="project" value="TreeGrafter"/>
</dbReference>
<evidence type="ECO:0000256" key="2">
    <source>
        <dbReference type="SAM" id="Phobius"/>
    </source>
</evidence>
<feature type="transmembrane region" description="Helical" evidence="2">
    <location>
        <begin position="38"/>
        <end position="59"/>
    </location>
</feature>
<keyword evidence="2" id="KW-0812">Transmembrane</keyword>
<feature type="transmembrane region" description="Helical" evidence="2">
    <location>
        <begin position="607"/>
        <end position="625"/>
    </location>
</feature>
<protein>
    <recommendedName>
        <fullName evidence="5">Protein ICE2</fullName>
    </recommendedName>
</protein>
<keyword evidence="2" id="KW-0472">Membrane</keyword>
<gene>
    <name evidence="3" type="ORF">SCODWIG_02624</name>
</gene>
<evidence type="ECO:0000313" key="3">
    <source>
        <dbReference type="EMBL" id="SSD60863.1"/>
    </source>
</evidence>
<feature type="transmembrane region" description="Helical" evidence="2">
    <location>
        <begin position="71"/>
        <end position="91"/>
    </location>
</feature>
<feature type="region of interest" description="Disordered" evidence="1">
    <location>
        <begin position="238"/>
        <end position="272"/>
    </location>
</feature>
<proteinExistence type="predicted"/>
<dbReference type="OrthoDB" id="5577218at2759"/>
<dbReference type="Proteomes" id="UP000262825">
    <property type="component" value="Unassembled WGS sequence"/>
</dbReference>
<accession>A0A376B845</accession>
<dbReference type="EMBL" id="UFAJ01000478">
    <property type="protein sequence ID" value="SSD60863.1"/>
    <property type="molecule type" value="Genomic_DNA"/>
</dbReference>
<dbReference type="GO" id="GO:0005789">
    <property type="term" value="C:endoplasmic reticulum membrane"/>
    <property type="evidence" value="ECO:0007669"/>
    <property type="project" value="TreeGrafter"/>
</dbReference>
<feature type="compositionally biased region" description="Acidic residues" evidence="1">
    <location>
        <begin position="242"/>
        <end position="259"/>
    </location>
</feature>
<reference evidence="4" key="1">
    <citation type="submission" date="2018-06" db="EMBL/GenBank/DDBJ databases">
        <authorList>
            <person name="Guldener U."/>
        </authorList>
    </citation>
    <scope>NUCLEOTIDE SEQUENCE [LARGE SCALE GENOMIC DNA]</scope>
    <source>
        <strain evidence="4">UTAD17</strain>
    </source>
</reference>
<feature type="region of interest" description="Disordered" evidence="1">
    <location>
        <begin position="164"/>
        <end position="213"/>
    </location>
</feature>
<feature type="transmembrane region" description="Helical" evidence="2">
    <location>
        <begin position="312"/>
        <end position="334"/>
    </location>
</feature>
<dbReference type="VEuPathDB" id="FungiDB:SCODWIG_02624"/>
<name>A0A376B845_9ASCO</name>
<dbReference type="GO" id="GO:0048309">
    <property type="term" value="P:endoplasmic reticulum inheritance"/>
    <property type="evidence" value="ECO:0007669"/>
    <property type="project" value="TreeGrafter"/>
</dbReference>
<dbReference type="PANTHER" id="PTHR31726">
    <property type="entry name" value="PROTEIN ICE2"/>
    <property type="match status" value="1"/>
</dbReference>
<sequence length="682" mass="77124">MLSNSICQSLRVLITVAYLIFLILTIPISFQVGGVSCGLAFTVTLFNLYFISTTIKLRLFDSKSTNNFYQILYYLQHLSIPSLLFIFINIYSENKNITTNNNETIFSKLWSIYLKFSVIPWKFVLIHSTPYFTLLEGIFTILAIQTIGQAYKWLNRPSAAALSTVPKDNHNKGSDIINHSNRTDDKNRNNSSDKELLLSSNTNNETVLEEGEEENFIKNSDIKEVDYELTKSISRNSTADQDNMDLDDDGDDDDDDDASVSDSDSIISSSSTSADKSSAWSIAGLMFSAGIITCSLYYLYKIYATPNFNLSVIEATLVGFTFSLVCGIGLYGIISSKGSSVESSLLFAYIIRCIYEISPELSDVAMSGILQVIQDSWQQVSISVDLPSILTSYYSVSASTLSPSIVVGGHELIDMFTNTVRNIIKEGKFSTTGNNTTFSNTMFATVSNHLKFFYQYYIIRIYTYIQMFTTRLFPRSLNGISKIFFKMAKESITPAILMNLTFRLLVYYLATRIIPVIQRKKQQEFAKLQLQLQEQQQEKFEDDDSDVDIFSSNNNSSGITSNDSNVETVIINQEEGEAKELRIRQCKPNNSIPSNNSVTSSFSIMNLIYWYSPCILIAMYTHLIIQYSKNTDIDKTFCIWGCFGANTSLQNKSDKIIIDSWAFWNWCNIFCSLLLYALELKN</sequence>
<feature type="transmembrane region" description="Helical" evidence="2">
    <location>
        <begin position="661"/>
        <end position="678"/>
    </location>
</feature>
<dbReference type="Pfam" id="PF08426">
    <property type="entry name" value="ICE2"/>
    <property type="match status" value="2"/>
</dbReference>
<dbReference type="GO" id="GO:0097038">
    <property type="term" value="C:perinuclear endoplasmic reticulum"/>
    <property type="evidence" value="ECO:0007669"/>
    <property type="project" value="TreeGrafter"/>
</dbReference>
<feature type="transmembrane region" description="Helical" evidence="2">
    <location>
        <begin position="452"/>
        <end position="472"/>
    </location>
</feature>
<feature type="transmembrane region" description="Helical" evidence="2">
    <location>
        <begin position="12"/>
        <end position="32"/>
    </location>
</feature>
<feature type="transmembrane region" description="Helical" evidence="2">
    <location>
        <begin position="492"/>
        <end position="510"/>
    </location>
</feature>
<feature type="transmembrane region" description="Helical" evidence="2">
    <location>
        <begin position="279"/>
        <end position="300"/>
    </location>
</feature>
<dbReference type="PANTHER" id="PTHR31726:SF2">
    <property type="entry name" value="PROTEIN ICE2"/>
    <property type="match status" value="1"/>
</dbReference>
<organism evidence="3 4">
    <name type="scientific">Saccharomycodes ludwigii</name>
    <dbReference type="NCBI Taxonomy" id="36035"/>
    <lineage>
        <taxon>Eukaryota</taxon>
        <taxon>Fungi</taxon>
        <taxon>Dikarya</taxon>
        <taxon>Ascomycota</taxon>
        <taxon>Saccharomycotina</taxon>
        <taxon>Saccharomycetes</taxon>
        <taxon>Saccharomycodales</taxon>
        <taxon>Saccharomycodaceae</taxon>
        <taxon>Saccharomycodes</taxon>
    </lineage>
</organism>
<feature type="compositionally biased region" description="Low complexity" evidence="1">
    <location>
        <begin position="260"/>
        <end position="272"/>
    </location>
</feature>
<evidence type="ECO:0000256" key="1">
    <source>
        <dbReference type="SAM" id="MobiDB-lite"/>
    </source>
</evidence>
<feature type="transmembrane region" description="Helical" evidence="2">
    <location>
        <begin position="123"/>
        <end position="144"/>
    </location>
</feature>